<dbReference type="InterPro" id="IPR014833">
    <property type="entry name" value="TnsA_N"/>
</dbReference>
<organism evidence="2 3">
    <name type="scientific">Cupriavidus basilensis</name>
    <dbReference type="NCBI Taxonomy" id="68895"/>
    <lineage>
        <taxon>Bacteria</taxon>
        <taxon>Pseudomonadati</taxon>
        <taxon>Pseudomonadota</taxon>
        <taxon>Betaproteobacteria</taxon>
        <taxon>Burkholderiales</taxon>
        <taxon>Burkholderiaceae</taxon>
        <taxon>Cupriavidus</taxon>
    </lineage>
</organism>
<protein>
    <submittedName>
        <fullName evidence="2">TnsA endonuclease N-terminal domain-containing protein</fullName>
    </submittedName>
</protein>
<name>A0A7M2GXD8_9BURK</name>
<evidence type="ECO:0000259" key="1">
    <source>
        <dbReference type="Pfam" id="PF08722"/>
    </source>
</evidence>
<evidence type="ECO:0000313" key="2">
    <source>
        <dbReference type="EMBL" id="QOT76559.1"/>
    </source>
</evidence>
<reference evidence="2 3" key="1">
    <citation type="submission" date="2020-10" db="EMBL/GenBank/DDBJ databases">
        <title>Complete genome sequence of Cupriavidus basilensis CCUG 49340T.</title>
        <authorList>
            <person name="Salva-Serra F."/>
            <person name="Donoso R.A."/>
            <person name="Cho K.H."/>
            <person name="Yoo J.A."/>
            <person name="Lee K."/>
            <person name="Yoon S.-H."/>
            <person name="Perez-Pantoja D."/>
            <person name="Moore E.R.B."/>
        </authorList>
    </citation>
    <scope>NUCLEOTIDE SEQUENCE [LARGE SCALE GENOMIC DNA]</scope>
    <source>
        <strain evidence="3">CCUG 49340</strain>
    </source>
</reference>
<dbReference type="EMBL" id="CP062803">
    <property type="protein sequence ID" value="QOT76559.1"/>
    <property type="molecule type" value="Genomic_DNA"/>
</dbReference>
<dbReference type="Pfam" id="PF08722">
    <property type="entry name" value="Tn7_TnsA-like_N"/>
    <property type="match status" value="1"/>
</dbReference>
<evidence type="ECO:0000313" key="3">
    <source>
        <dbReference type="Proteomes" id="UP000397656"/>
    </source>
</evidence>
<keyword evidence="2" id="KW-0540">Nuclease</keyword>
<dbReference type="GO" id="GO:0004519">
    <property type="term" value="F:endonuclease activity"/>
    <property type="evidence" value="ECO:0007669"/>
    <property type="project" value="UniProtKB-KW"/>
</dbReference>
<dbReference type="RefSeq" id="WP_170301829.1">
    <property type="nucleotide sequence ID" value="NZ_CP062803.1"/>
</dbReference>
<proteinExistence type="predicted"/>
<sequence>MNCLYLAEFARTIVAFDEQPVSISYLIRGRRRRYTPDFRFVWQDGREWFVEVKPAEKLNTSENNERFAEIASHFESAGARFVALTEEQICQTHRSQLVRYLLRMRPNDWEPREWPVLSCQDHHSASFAEAAQVLGDPKKVLEALARRDLVCDLHQPLTAQTVVRPFAEADDDALFV</sequence>
<dbReference type="Gene3D" id="3.40.91.30">
    <property type="match status" value="1"/>
</dbReference>
<gene>
    <name evidence="2" type="ORF">F7R26_000095</name>
</gene>
<dbReference type="AlphaFoldDB" id="A0A7M2GXD8"/>
<dbReference type="GeneID" id="98399277"/>
<keyword evidence="2" id="KW-0378">Hydrolase</keyword>
<accession>A0A7M2GXD8</accession>
<dbReference type="Proteomes" id="UP000397656">
    <property type="component" value="Chromosome 1"/>
</dbReference>
<keyword evidence="2" id="KW-0255">Endonuclease</keyword>
<feature type="domain" description="TnsA endonuclease N-terminal" evidence="1">
    <location>
        <begin position="12"/>
        <end position="86"/>
    </location>
</feature>